<dbReference type="SUPFAM" id="SSF52833">
    <property type="entry name" value="Thioredoxin-like"/>
    <property type="match status" value="1"/>
</dbReference>
<dbReference type="Pfam" id="PF08534">
    <property type="entry name" value="Redoxin"/>
    <property type="match status" value="1"/>
</dbReference>
<dbReference type="EMBL" id="JN241637">
    <property type="protein sequence ID" value="AEX65089.1"/>
    <property type="molecule type" value="Genomic_DNA"/>
</dbReference>
<dbReference type="PROSITE" id="PS51257">
    <property type="entry name" value="PROKAR_LIPOPROTEIN"/>
    <property type="match status" value="1"/>
</dbReference>
<dbReference type="PROSITE" id="PS51352">
    <property type="entry name" value="THIOREDOXIN_2"/>
    <property type="match status" value="1"/>
</dbReference>
<organism evidence="2">
    <name type="scientific">Rhodococcus sp. Mel</name>
    <dbReference type="NCBI Taxonomy" id="1093626"/>
    <lineage>
        <taxon>Bacteria</taxon>
        <taxon>Bacillati</taxon>
        <taxon>Actinomycetota</taxon>
        <taxon>Actinomycetes</taxon>
        <taxon>Mycobacteriales</taxon>
        <taxon>Nocardiaceae</taxon>
        <taxon>Rhodococcus</taxon>
    </lineage>
</organism>
<geneLocation type="plasmid" evidence="2">
    <name>pMel2</name>
</geneLocation>
<keyword evidence="2" id="KW-0614">Plasmid</keyword>
<evidence type="ECO:0000259" key="1">
    <source>
        <dbReference type="PROSITE" id="PS51352"/>
    </source>
</evidence>
<name>H8ZKW7_9NOCA</name>
<dbReference type="InterPro" id="IPR013740">
    <property type="entry name" value="Redoxin"/>
</dbReference>
<dbReference type="InterPro" id="IPR013766">
    <property type="entry name" value="Thioredoxin_domain"/>
</dbReference>
<dbReference type="InterPro" id="IPR036249">
    <property type="entry name" value="Thioredoxin-like_sf"/>
</dbReference>
<dbReference type="AlphaFoldDB" id="H8ZKW7"/>
<dbReference type="Gene3D" id="3.40.30.10">
    <property type="entry name" value="Glutaredoxin"/>
    <property type="match status" value="1"/>
</dbReference>
<dbReference type="GO" id="GO:0016491">
    <property type="term" value="F:oxidoreductase activity"/>
    <property type="evidence" value="ECO:0007669"/>
    <property type="project" value="InterPro"/>
</dbReference>
<sequence>MRAADRTVHRWEGRRSPRFLAVVVAVAVGLGVASCASPAPETAATAPASRDVFTAQTPAGEVVSFPADKATVLFFFSVECGTCGPSAAVIAEVQRDDPDAATFVAVDVAYYESAAAIESFLTQNNATSLAYTIDTDASILSAYGVDQLSTVVVLNAAGEVVYREFEPSSAQLRDALQKAGAP</sequence>
<evidence type="ECO:0000313" key="2">
    <source>
        <dbReference type="EMBL" id="AEX65089.1"/>
    </source>
</evidence>
<feature type="domain" description="Thioredoxin" evidence="1">
    <location>
        <begin position="33"/>
        <end position="181"/>
    </location>
</feature>
<protein>
    <submittedName>
        <fullName evidence="2">Putative export protein</fullName>
    </submittedName>
</protein>
<accession>H8ZKW7</accession>
<reference evidence="2" key="1">
    <citation type="journal article" date="2012" name="Appl. Environ. Microbiol.">
        <title>Plasmid localization and organization of melamine degradation genes in Rhodococcus sp. strain Mel.</title>
        <authorList>
            <person name="Dodge A.G."/>
            <person name="Wackett L.P."/>
            <person name="Sadowsky M.J."/>
        </authorList>
    </citation>
    <scope>NUCLEOTIDE SEQUENCE</scope>
    <source>
        <strain evidence="2">Mel</strain>
        <plasmid evidence="2">pMel2</plasmid>
    </source>
</reference>
<proteinExistence type="predicted"/>